<dbReference type="Pfam" id="PF01755">
    <property type="entry name" value="Glyco_transf_25"/>
    <property type="match status" value="1"/>
</dbReference>
<evidence type="ECO:0000313" key="6">
    <source>
        <dbReference type="Proteomes" id="UP000541421"/>
    </source>
</evidence>
<sequence length="272" mass="31056">MMGNSQHTYVISLKTAVTRRNHIINEFSQHDVAFQFFDAIIPGASLEASMASLVPNLALQNKLSAGEKACFMSHVELWKKCIDDNLPFIHIFEDDVLLGKNAPLIFNDSSWIEKRFSLSEPWVLKTETFLSKVALGKSAIPNFHRFRFLRLYSSHYGMAGYTLSQEAARCLLMLVKQLPVQALNPIDHILFRTYLNDSNPVKVYQLAPAICVQADRVEKNTTLLSSQLEKERTEVRVKTKEKKSIMAKLIREIKKIPLAIKKLGFKQVSFER</sequence>
<dbReference type="Proteomes" id="UP000541421">
    <property type="component" value="Unassembled WGS sequence"/>
</dbReference>
<gene>
    <name evidence="5" type="ORF">HKX40_07185</name>
</gene>
<name>A0A7Y4P4B6_9BURK</name>
<dbReference type="RefSeq" id="WP_171588901.1">
    <property type="nucleotide sequence ID" value="NZ_JABGBO010000007.1"/>
</dbReference>
<dbReference type="AlphaFoldDB" id="A0A7Y4P4B6"/>
<accession>A0A7Y4P4B6</accession>
<evidence type="ECO:0000256" key="1">
    <source>
        <dbReference type="ARBA" id="ARBA00005068"/>
    </source>
</evidence>
<keyword evidence="3" id="KW-0448">Lipopolysaccharide biosynthesis</keyword>
<dbReference type="CDD" id="cd06532">
    <property type="entry name" value="Glyco_transf_25"/>
    <property type="match status" value="1"/>
</dbReference>
<comment type="pathway">
    <text evidence="1">Bacterial outer membrane biogenesis; lipooligosaccharide biosynthesis.</text>
</comment>
<evidence type="ECO:0000256" key="3">
    <source>
        <dbReference type="ARBA" id="ARBA00022985"/>
    </source>
</evidence>
<dbReference type="UniPathway" id="UPA00501"/>
<comment type="pathway">
    <text evidence="2">Glycan metabolism; lacto-N-neotetraose biosynthesis.</text>
</comment>
<keyword evidence="6" id="KW-1185">Reference proteome</keyword>
<dbReference type="GO" id="GO:0009103">
    <property type="term" value="P:lipopolysaccharide biosynthetic process"/>
    <property type="evidence" value="ECO:0007669"/>
    <property type="project" value="UniProtKB-KW"/>
</dbReference>
<comment type="caution">
    <text evidence="5">The sequence shown here is derived from an EMBL/GenBank/DDBJ whole genome shotgun (WGS) entry which is preliminary data.</text>
</comment>
<organism evidence="5 6">
    <name type="scientific">Pelistega europaea</name>
    <dbReference type="NCBI Taxonomy" id="106147"/>
    <lineage>
        <taxon>Bacteria</taxon>
        <taxon>Pseudomonadati</taxon>
        <taxon>Pseudomonadota</taxon>
        <taxon>Betaproteobacteria</taxon>
        <taxon>Burkholderiales</taxon>
        <taxon>Alcaligenaceae</taxon>
        <taxon>Pelistega</taxon>
    </lineage>
</organism>
<feature type="domain" description="Glycosyl transferase family 25" evidence="4">
    <location>
        <begin position="6"/>
        <end position="188"/>
    </location>
</feature>
<reference evidence="5 6" key="1">
    <citation type="submission" date="2020-05" db="EMBL/GenBank/DDBJ databases">
        <authorList>
            <person name="Niu N."/>
        </authorList>
    </citation>
    <scope>NUCLEOTIDE SEQUENCE [LARGE SCALE GENOMIC DNA]</scope>
    <source>
        <strain evidence="5 6">LMG10982</strain>
    </source>
</reference>
<evidence type="ECO:0000313" key="5">
    <source>
        <dbReference type="EMBL" id="NOL49917.1"/>
    </source>
</evidence>
<evidence type="ECO:0000259" key="4">
    <source>
        <dbReference type="Pfam" id="PF01755"/>
    </source>
</evidence>
<proteinExistence type="predicted"/>
<dbReference type="EMBL" id="JABGBO010000007">
    <property type="protein sequence ID" value="NOL49917.1"/>
    <property type="molecule type" value="Genomic_DNA"/>
</dbReference>
<dbReference type="InterPro" id="IPR002654">
    <property type="entry name" value="Glyco_trans_25"/>
</dbReference>
<dbReference type="UniPathway" id="UPA00820"/>
<evidence type="ECO:0000256" key="2">
    <source>
        <dbReference type="ARBA" id="ARBA00005222"/>
    </source>
</evidence>
<protein>
    <recommendedName>
        <fullName evidence="4">Glycosyl transferase family 25 domain-containing protein</fullName>
    </recommendedName>
</protein>